<proteinExistence type="predicted"/>
<protein>
    <submittedName>
        <fullName evidence="2">ABC transporter substrate-binding protein</fullName>
    </submittedName>
</protein>
<sequence>MSTIRIGSGAGFAGDRLDPAVKLAKDGNLDYLVFECLGERTVAAGQLRRLTDPSTGYDPLLETRMRAVLPHTVAQGTTVVTNSGAANPEAAGRLIARIAAEVVPDRTVTVAVLTGDGVLSQVRSADPQVWETGAPLSTETDDLVSAHAYLGVEQVLPAFGLGADVIVTGRLADPSLFLAPMVHEFGWSLSDWPRLGAGTLVGHLLECAGQVTGGYFADPVTKPVPGMADLGFPFADISDDGTAVLGKLADTGGMLTRATVREQMLYEVADPGAYLTPDVVADFTGVTVEEVGPDAVRVSGATGRARTGTLKVTLGYRGGWLGEGQISYAGPRARERAELAWEIVSDRLVRVHGLDPDAASVEFIGTGAAFRGLVPMPADPPEVRMRVAGRVDTAAQAHAIGWEVEALYCAGPAAGGGARKGLNEVLAIRSTLLPRDLVEAQVTTYSSADAADGAVSTETDKEGAL</sequence>
<evidence type="ECO:0000313" key="3">
    <source>
        <dbReference type="Proteomes" id="UP000261739"/>
    </source>
</evidence>
<dbReference type="AlphaFoldDB" id="A0A3D4T1E8"/>
<organism evidence="2 3">
    <name type="scientific">Corynebacterium nuruki</name>
    <dbReference type="NCBI Taxonomy" id="1032851"/>
    <lineage>
        <taxon>Bacteria</taxon>
        <taxon>Bacillati</taxon>
        <taxon>Actinomycetota</taxon>
        <taxon>Actinomycetes</taxon>
        <taxon>Mycobacteriales</taxon>
        <taxon>Corynebacteriaceae</taxon>
        <taxon>Corynebacterium</taxon>
    </lineage>
</organism>
<dbReference type="Pfam" id="PF07287">
    <property type="entry name" value="AtuA"/>
    <property type="match status" value="1"/>
</dbReference>
<dbReference type="Proteomes" id="UP000261739">
    <property type="component" value="Unassembled WGS sequence"/>
</dbReference>
<feature type="domain" description="Acyclic terpene utilisation N-terminal" evidence="1">
    <location>
        <begin position="4"/>
        <end position="443"/>
    </location>
</feature>
<dbReference type="STRING" id="863239.GCA_000213935_02421"/>
<name>A0A3D4T1E8_9CORY</name>
<dbReference type="InterPro" id="IPR010839">
    <property type="entry name" value="AtuA_N"/>
</dbReference>
<comment type="caution">
    <text evidence="2">The sequence shown here is derived from an EMBL/GenBank/DDBJ whole genome shotgun (WGS) entry which is preliminary data.</text>
</comment>
<dbReference type="PANTHER" id="PTHR47472:SF1">
    <property type="entry name" value="DUF1446-DOMAIN-CONTAINING PROTEIN"/>
    <property type="match status" value="1"/>
</dbReference>
<evidence type="ECO:0000313" key="2">
    <source>
        <dbReference type="EMBL" id="HCT15097.1"/>
    </source>
</evidence>
<evidence type="ECO:0000259" key="1">
    <source>
        <dbReference type="Pfam" id="PF07287"/>
    </source>
</evidence>
<accession>A0A3D4T1E8</accession>
<dbReference type="PANTHER" id="PTHR47472">
    <property type="entry name" value="PROPIONYL-COA CARBOXYLASE"/>
    <property type="match status" value="1"/>
</dbReference>
<reference evidence="2 3" key="1">
    <citation type="journal article" date="2018" name="Nat. Biotechnol.">
        <title>A standardized bacterial taxonomy based on genome phylogeny substantially revises the tree of life.</title>
        <authorList>
            <person name="Parks D.H."/>
            <person name="Chuvochina M."/>
            <person name="Waite D.W."/>
            <person name="Rinke C."/>
            <person name="Skarshewski A."/>
            <person name="Chaumeil P.A."/>
            <person name="Hugenholtz P."/>
        </authorList>
    </citation>
    <scope>NUCLEOTIDE SEQUENCE [LARGE SCALE GENOMIC DNA]</scope>
    <source>
        <strain evidence="2">UBA11247</strain>
    </source>
</reference>
<dbReference type="RefSeq" id="WP_273052347.1">
    <property type="nucleotide sequence ID" value="NZ_DAITTW010000040.1"/>
</dbReference>
<gene>
    <name evidence="2" type="ORF">DIW82_10045</name>
</gene>
<dbReference type="EMBL" id="DQID01000258">
    <property type="protein sequence ID" value="HCT15097.1"/>
    <property type="molecule type" value="Genomic_DNA"/>
</dbReference>